<dbReference type="GO" id="GO:0003700">
    <property type="term" value="F:DNA-binding transcription factor activity"/>
    <property type="evidence" value="ECO:0007669"/>
    <property type="project" value="InterPro"/>
</dbReference>
<evidence type="ECO:0000313" key="2">
    <source>
        <dbReference type="EMBL" id="NER16428.1"/>
    </source>
</evidence>
<gene>
    <name evidence="2" type="ORF">GWK10_04360</name>
</gene>
<dbReference type="Pfam" id="PF12802">
    <property type="entry name" value="MarR_2"/>
    <property type="match status" value="1"/>
</dbReference>
<dbReference type="RefSeq" id="WP_164029702.1">
    <property type="nucleotide sequence ID" value="NZ_JAABOQ010000002.1"/>
</dbReference>
<reference evidence="2 3" key="1">
    <citation type="submission" date="2020-01" db="EMBL/GenBank/DDBJ databases">
        <title>Spongiivirga citrea KCTC 32990T.</title>
        <authorList>
            <person name="Wang G."/>
        </authorList>
    </citation>
    <scope>NUCLEOTIDE SEQUENCE [LARGE SCALE GENOMIC DNA]</scope>
    <source>
        <strain evidence="2 3">KCTC 32990</strain>
    </source>
</reference>
<organism evidence="2 3">
    <name type="scientific">Spongiivirga citrea</name>
    <dbReference type="NCBI Taxonomy" id="1481457"/>
    <lineage>
        <taxon>Bacteria</taxon>
        <taxon>Pseudomonadati</taxon>
        <taxon>Bacteroidota</taxon>
        <taxon>Flavobacteriia</taxon>
        <taxon>Flavobacteriales</taxon>
        <taxon>Flavobacteriaceae</taxon>
        <taxon>Spongiivirga</taxon>
    </lineage>
</organism>
<dbReference type="Proteomes" id="UP000474296">
    <property type="component" value="Unassembled WGS sequence"/>
</dbReference>
<dbReference type="InterPro" id="IPR036390">
    <property type="entry name" value="WH_DNA-bd_sf"/>
</dbReference>
<name>A0A6M0CF17_9FLAO</name>
<dbReference type="InterPro" id="IPR039422">
    <property type="entry name" value="MarR/SlyA-like"/>
</dbReference>
<dbReference type="PANTHER" id="PTHR33164">
    <property type="entry name" value="TRANSCRIPTIONAL REGULATOR, MARR FAMILY"/>
    <property type="match status" value="1"/>
</dbReference>
<dbReference type="PANTHER" id="PTHR33164:SF43">
    <property type="entry name" value="HTH-TYPE TRANSCRIPTIONAL REPRESSOR YETL"/>
    <property type="match status" value="1"/>
</dbReference>
<comment type="caution">
    <text evidence="2">The sequence shown here is derived from an EMBL/GenBank/DDBJ whole genome shotgun (WGS) entry which is preliminary data.</text>
</comment>
<dbReference type="Gene3D" id="1.10.10.10">
    <property type="entry name" value="Winged helix-like DNA-binding domain superfamily/Winged helix DNA-binding domain"/>
    <property type="match status" value="1"/>
</dbReference>
<evidence type="ECO:0000259" key="1">
    <source>
        <dbReference type="PROSITE" id="PS50995"/>
    </source>
</evidence>
<dbReference type="SMART" id="SM00347">
    <property type="entry name" value="HTH_MARR"/>
    <property type="match status" value="1"/>
</dbReference>
<dbReference type="SUPFAM" id="SSF46785">
    <property type="entry name" value="Winged helix' DNA-binding domain"/>
    <property type="match status" value="1"/>
</dbReference>
<dbReference type="PRINTS" id="PR00598">
    <property type="entry name" value="HTHMARR"/>
</dbReference>
<dbReference type="InterPro" id="IPR036388">
    <property type="entry name" value="WH-like_DNA-bd_sf"/>
</dbReference>
<keyword evidence="3" id="KW-1185">Reference proteome</keyword>
<sequence>MTPKSDHQLADDIVNTGNWIQAKITNHLRNYGLTYIQYNTLNVLHRVGERPMNVGELKQKISYGNADVTRLVDRLISKKLVERDLSVTNRRQMEIKLSDRGQEVITRINKEVKQLVNVLFESLQNNEMPPSAKTLMKKIRQ</sequence>
<protein>
    <submittedName>
        <fullName evidence="2">MarR family transcriptional regulator</fullName>
    </submittedName>
</protein>
<feature type="domain" description="HTH marR-type" evidence="1">
    <location>
        <begin position="6"/>
        <end position="141"/>
    </location>
</feature>
<dbReference type="InterPro" id="IPR000835">
    <property type="entry name" value="HTH_MarR-typ"/>
</dbReference>
<proteinExistence type="predicted"/>
<dbReference type="EMBL" id="JAABOQ010000002">
    <property type="protein sequence ID" value="NER16428.1"/>
    <property type="molecule type" value="Genomic_DNA"/>
</dbReference>
<dbReference type="AlphaFoldDB" id="A0A6M0CF17"/>
<dbReference type="GO" id="GO:0006950">
    <property type="term" value="P:response to stress"/>
    <property type="evidence" value="ECO:0007669"/>
    <property type="project" value="TreeGrafter"/>
</dbReference>
<evidence type="ECO:0000313" key="3">
    <source>
        <dbReference type="Proteomes" id="UP000474296"/>
    </source>
</evidence>
<accession>A0A6M0CF17</accession>
<dbReference type="PROSITE" id="PS50995">
    <property type="entry name" value="HTH_MARR_2"/>
    <property type="match status" value="1"/>
</dbReference>